<evidence type="ECO:0000256" key="1">
    <source>
        <dbReference type="SAM" id="SignalP"/>
    </source>
</evidence>
<protein>
    <recommendedName>
        <fullName evidence="4">Neuropeptide</fullName>
    </recommendedName>
</protein>
<dbReference type="Proteomes" id="UP001152798">
    <property type="component" value="Chromosome 4"/>
</dbReference>
<name>A0A9P0HCW9_NEZVI</name>
<feature type="chain" id="PRO_5040431991" description="Neuropeptide" evidence="1">
    <location>
        <begin position="18"/>
        <end position="180"/>
    </location>
</feature>
<sequence>MKQVLFLCLVGVSFVAGKTTPSVFHPDDVISPLQSLQPGQVGNSQTLTDVNYNCETVDCNNCYYDLDDCTGCCGSYDVDCDTMTCNECDIMYCGECCCGYDHCDLEKYKNRVNRVRTIGKQGRFDLWASLEEAIPELIPAPNWGLIAGSTPGSVLPSPTTEKWNRFLIVGGSIFLGLGKN</sequence>
<proteinExistence type="predicted"/>
<keyword evidence="1" id="KW-0732">Signal</keyword>
<organism evidence="2 3">
    <name type="scientific">Nezara viridula</name>
    <name type="common">Southern green stink bug</name>
    <name type="synonym">Cimex viridulus</name>
    <dbReference type="NCBI Taxonomy" id="85310"/>
    <lineage>
        <taxon>Eukaryota</taxon>
        <taxon>Metazoa</taxon>
        <taxon>Ecdysozoa</taxon>
        <taxon>Arthropoda</taxon>
        <taxon>Hexapoda</taxon>
        <taxon>Insecta</taxon>
        <taxon>Pterygota</taxon>
        <taxon>Neoptera</taxon>
        <taxon>Paraneoptera</taxon>
        <taxon>Hemiptera</taxon>
        <taxon>Heteroptera</taxon>
        <taxon>Panheteroptera</taxon>
        <taxon>Pentatomomorpha</taxon>
        <taxon>Pentatomoidea</taxon>
        <taxon>Pentatomidae</taxon>
        <taxon>Pentatominae</taxon>
        <taxon>Nezara</taxon>
    </lineage>
</organism>
<dbReference type="EMBL" id="OV725080">
    <property type="protein sequence ID" value="CAH1399559.1"/>
    <property type="molecule type" value="Genomic_DNA"/>
</dbReference>
<keyword evidence="3" id="KW-1185">Reference proteome</keyword>
<accession>A0A9P0HCW9</accession>
<gene>
    <name evidence="2" type="ORF">NEZAVI_LOCUS8989</name>
</gene>
<evidence type="ECO:0000313" key="3">
    <source>
        <dbReference type="Proteomes" id="UP001152798"/>
    </source>
</evidence>
<feature type="signal peptide" evidence="1">
    <location>
        <begin position="1"/>
        <end position="17"/>
    </location>
</feature>
<evidence type="ECO:0008006" key="4">
    <source>
        <dbReference type="Google" id="ProtNLM"/>
    </source>
</evidence>
<evidence type="ECO:0000313" key="2">
    <source>
        <dbReference type="EMBL" id="CAH1399559.1"/>
    </source>
</evidence>
<reference evidence="2" key="1">
    <citation type="submission" date="2022-01" db="EMBL/GenBank/DDBJ databases">
        <authorList>
            <person name="King R."/>
        </authorList>
    </citation>
    <scope>NUCLEOTIDE SEQUENCE</scope>
</reference>
<dbReference type="AlphaFoldDB" id="A0A9P0HCW9"/>